<proteinExistence type="predicted"/>
<dbReference type="AlphaFoldDB" id="A0AAN6WNC5"/>
<evidence type="ECO:0000313" key="3">
    <source>
        <dbReference type="EMBL" id="KAK4184798.1"/>
    </source>
</evidence>
<evidence type="ECO:0000256" key="2">
    <source>
        <dbReference type="SAM" id="SignalP"/>
    </source>
</evidence>
<reference evidence="3" key="2">
    <citation type="submission" date="2023-05" db="EMBL/GenBank/DDBJ databases">
        <authorList>
            <consortium name="Lawrence Berkeley National Laboratory"/>
            <person name="Steindorff A."/>
            <person name="Hensen N."/>
            <person name="Bonometti L."/>
            <person name="Westerberg I."/>
            <person name="Brannstrom I.O."/>
            <person name="Guillou S."/>
            <person name="Cros-Aarteil S."/>
            <person name="Calhoun S."/>
            <person name="Haridas S."/>
            <person name="Kuo A."/>
            <person name="Mondo S."/>
            <person name="Pangilinan J."/>
            <person name="Riley R."/>
            <person name="Labutti K."/>
            <person name="Andreopoulos B."/>
            <person name="Lipzen A."/>
            <person name="Chen C."/>
            <person name="Yanf M."/>
            <person name="Daum C."/>
            <person name="Ng V."/>
            <person name="Clum A."/>
            <person name="Ohm R."/>
            <person name="Martin F."/>
            <person name="Silar P."/>
            <person name="Natvig D."/>
            <person name="Lalanne C."/>
            <person name="Gautier V."/>
            <person name="Ament-Velasquez S.L."/>
            <person name="Kruys A."/>
            <person name="Hutchinson M.I."/>
            <person name="Powell A.J."/>
            <person name="Barry K."/>
            <person name="Miller A.N."/>
            <person name="Grigoriev I.V."/>
            <person name="Debuchy R."/>
            <person name="Gladieux P."/>
            <person name="Thoren M.H."/>
            <person name="Johannesson H."/>
        </authorList>
    </citation>
    <scope>NUCLEOTIDE SEQUENCE</scope>
    <source>
        <strain evidence="3">PSN309</strain>
    </source>
</reference>
<name>A0AAN6WNC5_9PEZI</name>
<keyword evidence="2" id="KW-0732">Signal</keyword>
<feature type="region of interest" description="Disordered" evidence="1">
    <location>
        <begin position="190"/>
        <end position="209"/>
    </location>
</feature>
<dbReference type="EMBL" id="MU864473">
    <property type="protein sequence ID" value="KAK4184798.1"/>
    <property type="molecule type" value="Genomic_DNA"/>
</dbReference>
<evidence type="ECO:0000313" key="4">
    <source>
        <dbReference type="Proteomes" id="UP001302126"/>
    </source>
</evidence>
<comment type="caution">
    <text evidence="3">The sequence shown here is derived from an EMBL/GenBank/DDBJ whole genome shotgun (WGS) entry which is preliminary data.</text>
</comment>
<feature type="signal peptide" evidence="2">
    <location>
        <begin position="1"/>
        <end position="18"/>
    </location>
</feature>
<feature type="compositionally biased region" description="Polar residues" evidence="1">
    <location>
        <begin position="194"/>
        <end position="209"/>
    </location>
</feature>
<gene>
    <name evidence="3" type="ORF">QBC35DRAFT_517334</name>
</gene>
<reference evidence="3" key="1">
    <citation type="journal article" date="2023" name="Mol. Phylogenet. Evol.">
        <title>Genome-scale phylogeny and comparative genomics of the fungal order Sordariales.</title>
        <authorList>
            <person name="Hensen N."/>
            <person name="Bonometti L."/>
            <person name="Westerberg I."/>
            <person name="Brannstrom I.O."/>
            <person name="Guillou S."/>
            <person name="Cros-Aarteil S."/>
            <person name="Calhoun S."/>
            <person name="Haridas S."/>
            <person name="Kuo A."/>
            <person name="Mondo S."/>
            <person name="Pangilinan J."/>
            <person name="Riley R."/>
            <person name="LaButti K."/>
            <person name="Andreopoulos B."/>
            <person name="Lipzen A."/>
            <person name="Chen C."/>
            <person name="Yan M."/>
            <person name="Daum C."/>
            <person name="Ng V."/>
            <person name="Clum A."/>
            <person name="Steindorff A."/>
            <person name="Ohm R.A."/>
            <person name="Martin F."/>
            <person name="Silar P."/>
            <person name="Natvig D.O."/>
            <person name="Lalanne C."/>
            <person name="Gautier V."/>
            <person name="Ament-Velasquez S.L."/>
            <person name="Kruys A."/>
            <person name="Hutchinson M.I."/>
            <person name="Powell A.J."/>
            <person name="Barry K."/>
            <person name="Miller A.N."/>
            <person name="Grigoriev I.V."/>
            <person name="Debuchy R."/>
            <person name="Gladieux P."/>
            <person name="Hiltunen Thoren M."/>
            <person name="Johannesson H."/>
        </authorList>
    </citation>
    <scope>NUCLEOTIDE SEQUENCE</scope>
    <source>
        <strain evidence="3">PSN309</strain>
    </source>
</reference>
<accession>A0AAN6WNC5</accession>
<protein>
    <submittedName>
        <fullName evidence="3">Group protein</fullName>
    </submittedName>
</protein>
<keyword evidence="4" id="KW-1185">Reference proteome</keyword>
<dbReference type="Proteomes" id="UP001302126">
    <property type="component" value="Unassembled WGS sequence"/>
</dbReference>
<sequence length="209" mass="22550">MDLLTITTACVALLSAAGKTTILSQLQLVLELLRDDTAVINNNTIPKDVQTRTLSTIQSCSDVITKINDTMDKSEGRTGAVKWAAFTKGEVSGLRESLKTHRDTPSMALEVVTLLYEKATKEDTTAIRGDVQGIAKDTMKIPEILEELQQLRSIVAAIPSVTANQRLVIQQYLDSLTTCAETVCDEPVAVGSKSRPQSGGQHSYIVSAS</sequence>
<organism evidence="3 4">
    <name type="scientific">Podospora australis</name>
    <dbReference type="NCBI Taxonomy" id="1536484"/>
    <lineage>
        <taxon>Eukaryota</taxon>
        <taxon>Fungi</taxon>
        <taxon>Dikarya</taxon>
        <taxon>Ascomycota</taxon>
        <taxon>Pezizomycotina</taxon>
        <taxon>Sordariomycetes</taxon>
        <taxon>Sordariomycetidae</taxon>
        <taxon>Sordariales</taxon>
        <taxon>Podosporaceae</taxon>
        <taxon>Podospora</taxon>
    </lineage>
</organism>
<feature type="chain" id="PRO_5042957981" evidence="2">
    <location>
        <begin position="19"/>
        <end position="209"/>
    </location>
</feature>
<evidence type="ECO:0000256" key="1">
    <source>
        <dbReference type="SAM" id="MobiDB-lite"/>
    </source>
</evidence>